<dbReference type="PROSITE" id="PS51742">
    <property type="entry name" value="PPC"/>
    <property type="match status" value="1"/>
</dbReference>
<comment type="caution">
    <text evidence="2">The sequence shown here is derived from an EMBL/GenBank/DDBJ whole genome shotgun (WGS) entry which is preliminary data.</text>
</comment>
<dbReference type="EMBL" id="JAQQFM010000012">
    <property type="protein sequence ID" value="MFL9927065.1"/>
    <property type="molecule type" value="Genomic_DNA"/>
</dbReference>
<dbReference type="Pfam" id="PF03479">
    <property type="entry name" value="PCC"/>
    <property type="match status" value="1"/>
</dbReference>
<dbReference type="SUPFAM" id="SSF117856">
    <property type="entry name" value="AF0104/ALDC/Ptd012-like"/>
    <property type="match status" value="2"/>
</dbReference>
<reference evidence="2 3" key="1">
    <citation type="journal article" date="2024" name="Chem. Sci.">
        <title>Discovery of megapolipeptins by genome mining of a Burkholderiales bacteria collection.</title>
        <authorList>
            <person name="Paulo B.S."/>
            <person name="Recchia M.J.J."/>
            <person name="Lee S."/>
            <person name="Fergusson C.H."/>
            <person name="Romanowski S.B."/>
            <person name="Hernandez A."/>
            <person name="Krull N."/>
            <person name="Liu D.Y."/>
            <person name="Cavanagh H."/>
            <person name="Bos A."/>
            <person name="Gray C.A."/>
            <person name="Murphy B.T."/>
            <person name="Linington R.G."/>
            <person name="Eustaquio A.S."/>
        </authorList>
    </citation>
    <scope>NUCLEOTIDE SEQUENCE [LARGE SCALE GENOMIC DNA]</scope>
    <source>
        <strain evidence="2 3">RL21-008-BIB-A</strain>
    </source>
</reference>
<dbReference type="RefSeq" id="WP_408160291.1">
    <property type="nucleotide sequence ID" value="NZ_JAQQFM010000012.1"/>
</dbReference>
<accession>A0ABW9AGR3</accession>
<sequence length="299" mass="32365">MNAPLPLRSVRQPGTPSVCRLDTLAGPGRYLEFRLEPGKSLLQALSDPLLEAGIIGGTVKLDGMLLSPHHFVMPAQATDGEHAAYYSEQFSIETGARCEIARATFGRRDGVPFVHCHAVWRLSDGSLQGGHILNDQAIVGEATIAQAWGLGNATMQAEFDEETRFTLFRPISDGEQPTQAASTRIAIARLKPNQDLLQGIEEACRENGFSNAIVRGSVGSIIGAEFEEGHQVTNMETEIMVQHGFVKSGADGLRAQLDIALADRYGTVSSGRLKRGHNPVLICFELVLEEVDAGHPELR</sequence>
<proteinExistence type="predicted"/>
<organism evidence="2 3">
    <name type="scientific">Herbaspirillum lusitanum</name>
    <dbReference type="NCBI Taxonomy" id="213312"/>
    <lineage>
        <taxon>Bacteria</taxon>
        <taxon>Pseudomonadati</taxon>
        <taxon>Pseudomonadota</taxon>
        <taxon>Betaproteobacteria</taxon>
        <taxon>Burkholderiales</taxon>
        <taxon>Oxalobacteraceae</taxon>
        <taxon>Herbaspirillum</taxon>
    </lineage>
</organism>
<name>A0ABW9AGR3_9BURK</name>
<evidence type="ECO:0000313" key="2">
    <source>
        <dbReference type="EMBL" id="MFL9927065.1"/>
    </source>
</evidence>
<dbReference type="PANTHER" id="PTHR34988">
    <property type="entry name" value="PROTEIN, PUTATIVE-RELATED"/>
    <property type="match status" value="1"/>
</dbReference>
<dbReference type="InterPro" id="IPR005175">
    <property type="entry name" value="PPC_dom"/>
</dbReference>
<evidence type="ECO:0000313" key="3">
    <source>
        <dbReference type="Proteomes" id="UP001629246"/>
    </source>
</evidence>
<gene>
    <name evidence="2" type="ORF">PQR62_22525</name>
</gene>
<evidence type="ECO:0000259" key="1">
    <source>
        <dbReference type="PROSITE" id="PS51742"/>
    </source>
</evidence>
<keyword evidence="3" id="KW-1185">Reference proteome</keyword>
<dbReference type="Gene3D" id="3.30.1330.80">
    <property type="entry name" value="Hypothetical protein, similar to alpha- acetolactate decarboxylase, domain 2"/>
    <property type="match status" value="2"/>
</dbReference>
<dbReference type="Proteomes" id="UP001629246">
    <property type="component" value="Unassembled WGS sequence"/>
</dbReference>
<protein>
    <submittedName>
        <fullName evidence="2">DUF296 domain-containing protein</fullName>
    </submittedName>
</protein>
<dbReference type="PANTHER" id="PTHR34988:SF1">
    <property type="entry name" value="DNA-BINDING PROTEIN"/>
    <property type="match status" value="1"/>
</dbReference>
<feature type="domain" description="PPC" evidence="1">
    <location>
        <begin position="180"/>
        <end position="299"/>
    </location>
</feature>